<organism evidence="2 3">
    <name type="scientific">Bionectria ochroleuca</name>
    <name type="common">Gliocladium roseum</name>
    <dbReference type="NCBI Taxonomy" id="29856"/>
    <lineage>
        <taxon>Eukaryota</taxon>
        <taxon>Fungi</taxon>
        <taxon>Dikarya</taxon>
        <taxon>Ascomycota</taxon>
        <taxon>Pezizomycotina</taxon>
        <taxon>Sordariomycetes</taxon>
        <taxon>Hypocreomycetidae</taxon>
        <taxon>Hypocreales</taxon>
        <taxon>Bionectriaceae</taxon>
        <taxon>Clonostachys</taxon>
    </lineage>
</organism>
<name>A0A8H7KAU5_BIOOC</name>
<evidence type="ECO:0000313" key="3">
    <source>
        <dbReference type="Proteomes" id="UP000616885"/>
    </source>
</evidence>
<feature type="compositionally biased region" description="Basic and acidic residues" evidence="1">
    <location>
        <begin position="89"/>
        <end position="101"/>
    </location>
</feature>
<feature type="compositionally biased region" description="Polar residues" evidence="1">
    <location>
        <begin position="206"/>
        <end position="221"/>
    </location>
</feature>
<dbReference type="EMBL" id="JADCTT010000013">
    <property type="protein sequence ID" value="KAF9745430.1"/>
    <property type="molecule type" value="Genomic_DNA"/>
</dbReference>
<proteinExistence type="predicted"/>
<evidence type="ECO:0000256" key="1">
    <source>
        <dbReference type="SAM" id="MobiDB-lite"/>
    </source>
</evidence>
<dbReference type="AlphaFoldDB" id="A0A8H7KAU5"/>
<reference evidence="2" key="1">
    <citation type="submission" date="2020-10" db="EMBL/GenBank/DDBJ databases">
        <title>High-Quality Genome Resource of Clonostachys rosea strain S41 by Oxford Nanopore Long-Read Sequencing.</title>
        <authorList>
            <person name="Wang H."/>
        </authorList>
    </citation>
    <scope>NUCLEOTIDE SEQUENCE</scope>
    <source>
        <strain evidence="2">S41</strain>
    </source>
</reference>
<feature type="compositionally biased region" description="Polar residues" evidence="1">
    <location>
        <begin position="242"/>
        <end position="251"/>
    </location>
</feature>
<feature type="compositionally biased region" description="Basic and acidic residues" evidence="1">
    <location>
        <begin position="27"/>
        <end position="41"/>
    </location>
</feature>
<accession>A0A8H7KAU5</accession>
<feature type="region of interest" description="Disordered" evidence="1">
    <location>
        <begin position="1"/>
        <end position="114"/>
    </location>
</feature>
<dbReference type="Proteomes" id="UP000616885">
    <property type="component" value="Unassembled WGS sequence"/>
</dbReference>
<sequence length="251" mass="26964">MTKPASTDGVLPDAPPSGTNDSNDEIFLTREGQDVINDHPLSHVTGNKLPNGRVEVSDVPMEPSTDAPAAPATNGHTTDGENVAINGHDSVDKTHDDDERPAKRRRTRDATPAICYQIQADISSVEAIRSRRTDILHGQWSSKIRPNERNTYRTPTPGKKRLTRAAINGAQSTPSAKIPPPPSPRSSRTSHVASKSASISKPSPVTKSSNTRSSSGLTPKANSKKSDAEPKPSLRAPRRHTPSSYPTFSAF</sequence>
<feature type="compositionally biased region" description="Low complexity" evidence="1">
    <location>
        <begin position="185"/>
        <end position="205"/>
    </location>
</feature>
<protein>
    <submittedName>
        <fullName evidence="2">Uncharacterized protein</fullName>
    </submittedName>
</protein>
<feature type="region of interest" description="Disordered" evidence="1">
    <location>
        <begin position="134"/>
        <end position="251"/>
    </location>
</feature>
<evidence type="ECO:0000313" key="2">
    <source>
        <dbReference type="EMBL" id="KAF9745430.1"/>
    </source>
</evidence>
<gene>
    <name evidence="2" type="ORF">IM811_005052</name>
</gene>
<comment type="caution">
    <text evidence="2">The sequence shown here is derived from an EMBL/GenBank/DDBJ whole genome shotgun (WGS) entry which is preliminary data.</text>
</comment>